<dbReference type="Proteomes" id="UP000183982">
    <property type="component" value="Unassembled WGS sequence"/>
</dbReference>
<proteinExistence type="predicted"/>
<name>A0A1M6JPL4_9RHOB</name>
<gene>
    <name evidence="1" type="ORF">SAMN05444000_10982</name>
</gene>
<sequence length="208" mass="22179">MTTITLLHTSDAHVPTFQALQTRLAPDCTLVQIVRSDWLAQAQHHGLSDPLRQEIADIVKEARGTVICTCTTIGPAAVDAGAIRVDAPMMERAAITGGTVLLAYALESTKDTSTELLKSALAAQGQDQDIRHLFCGTLWPLFTAGEFAAFVNGIAKAVERAILENDVDCVVLAQASMADAAPLLSHLNVPVFASPESAMLFALERKTI</sequence>
<accession>A0A1M6JPL4</accession>
<evidence type="ECO:0000313" key="2">
    <source>
        <dbReference type="Proteomes" id="UP000183982"/>
    </source>
</evidence>
<dbReference type="AlphaFoldDB" id="A0A1M6JPL4"/>
<dbReference type="OrthoDB" id="978447at2"/>
<dbReference type="STRING" id="1470563.SAMN05444000_10982"/>
<evidence type="ECO:0000313" key="1">
    <source>
        <dbReference type="EMBL" id="SHJ48610.1"/>
    </source>
</evidence>
<keyword evidence="2" id="KW-1185">Reference proteome</keyword>
<organism evidence="1 2">
    <name type="scientific">Shimia gijangensis</name>
    <dbReference type="NCBI Taxonomy" id="1470563"/>
    <lineage>
        <taxon>Bacteria</taxon>
        <taxon>Pseudomonadati</taxon>
        <taxon>Pseudomonadota</taxon>
        <taxon>Alphaproteobacteria</taxon>
        <taxon>Rhodobacterales</taxon>
        <taxon>Roseobacteraceae</taxon>
    </lineage>
</organism>
<dbReference type="RefSeq" id="WP_073251991.1">
    <property type="nucleotide sequence ID" value="NZ_FQZQ01000009.1"/>
</dbReference>
<reference evidence="2" key="1">
    <citation type="submission" date="2016-11" db="EMBL/GenBank/DDBJ databases">
        <authorList>
            <person name="Varghese N."/>
            <person name="Submissions S."/>
        </authorList>
    </citation>
    <scope>NUCLEOTIDE SEQUENCE [LARGE SCALE GENOMIC DNA]</scope>
    <source>
        <strain evidence="2">DSM 100564</strain>
    </source>
</reference>
<dbReference type="EMBL" id="FQZQ01000009">
    <property type="protein sequence ID" value="SHJ48610.1"/>
    <property type="molecule type" value="Genomic_DNA"/>
</dbReference>
<protein>
    <recommendedName>
        <fullName evidence="3">Arylsulfatase</fullName>
    </recommendedName>
</protein>
<evidence type="ECO:0008006" key="3">
    <source>
        <dbReference type="Google" id="ProtNLM"/>
    </source>
</evidence>